<dbReference type="InterPro" id="IPR023410">
    <property type="entry name" value="14-3-3_domain"/>
</dbReference>
<dbReference type="InterPro" id="IPR000308">
    <property type="entry name" value="14-3-3"/>
</dbReference>
<dbReference type="Gene3D" id="1.20.190.20">
    <property type="entry name" value="14-3-3 domain"/>
    <property type="match status" value="2"/>
</dbReference>
<comment type="similarity">
    <text evidence="1">Belongs to the 14-3-3 family.</text>
</comment>
<dbReference type="InterPro" id="IPR023409">
    <property type="entry name" value="14-3-3_CS"/>
</dbReference>
<dbReference type="SUPFAM" id="SSF48445">
    <property type="entry name" value="14-3-3 protein"/>
    <property type="match status" value="1"/>
</dbReference>
<dbReference type="EMBL" id="CP136893">
    <property type="protein sequence ID" value="WOL05304.1"/>
    <property type="molecule type" value="Genomic_DNA"/>
</dbReference>
<dbReference type="PROSITE" id="PS00796">
    <property type="entry name" value="1433_1"/>
    <property type="match status" value="1"/>
</dbReference>
<dbReference type="AlphaFoldDB" id="A0AAQ3KAZ4"/>
<organism evidence="3 4">
    <name type="scientific">Canna indica</name>
    <name type="common">Indian-shot</name>
    <dbReference type="NCBI Taxonomy" id="4628"/>
    <lineage>
        <taxon>Eukaryota</taxon>
        <taxon>Viridiplantae</taxon>
        <taxon>Streptophyta</taxon>
        <taxon>Embryophyta</taxon>
        <taxon>Tracheophyta</taxon>
        <taxon>Spermatophyta</taxon>
        <taxon>Magnoliopsida</taxon>
        <taxon>Liliopsida</taxon>
        <taxon>Zingiberales</taxon>
        <taxon>Cannaceae</taxon>
        <taxon>Canna</taxon>
    </lineage>
</organism>
<dbReference type="SMART" id="SM00101">
    <property type="entry name" value="14_3_3"/>
    <property type="match status" value="1"/>
</dbReference>
<sequence>MVEFMEKVIGAVAAEAEDLTEEERNLLSVAYKNVVGTRRTSWQIVSSIELKEESQKLIPSASSSESKIFYLKMRGDYNRYLAEFKIGSERRDAAESTLAAYKCAQDIATAEMRLTISVFYYDFLTSPDRACALAKQAFDEAVADLDTLGEEAYRDSTLIMQLLRDNLTLWTLDLQDDGGDETREAPKGVNGQ</sequence>
<accession>A0AAQ3KAZ4</accession>
<dbReference type="PANTHER" id="PTHR18860">
    <property type="entry name" value="14-3-3 PROTEIN"/>
    <property type="match status" value="1"/>
</dbReference>
<evidence type="ECO:0000259" key="2">
    <source>
        <dbReference type="SMART" id="SM00101"/>
    </source>
</evidence>
<protein>
    <submittedName>
        <fullName evidence="3">14-3-3-like protein B isoform X1</fullName>
    </submittedName>
</protein>
<name>A0AAQ3KAZ4_9LILI</name>
<dbReference type="Pfam" id="PF00244">
    <property type="entry name" value="14-3-3"/>
    <property type="match status" value="1"/>
</dbReference>
<gene>
    <name evidence="3" type="ORF">Cni_G14032</name>
</gene>
<reference evidence="3 4" key="1">
    <citation type="submission" date="2023-10" db="EMBL/GenBank/DDBJ databases">
        <title>Chromosome-scale genome assembly provides insights into flower coloration mechanisms of Canna indica.</title>
        <authorList>
            <person name="Li C."/>
        </authorList>
    </citation>
    <scope>NUCLEOTIDE SEQUENCE [LARGE SCALE GENOMIC DNA]</scope>
    <source>
        <tissue evidence="3">Flower</tissue>
    </source>
</reference>
<evidence type="ECO:0000313" key="4">
    <source>
        <dbReference type="Proteomes" id="UP001327560"/>
    </source>
</evidence>
<dbReference type="Proteomes" id="UP001327560">
    <property type="component" value="Chromosome 4"/>
</dbReference>
<keyword evidence="4" id="KW-1185">Reference proteome</keyword>
<feature type="domain" description="14-3-3" evidence="2">
    <location>
        <begin position="1"/>
        <end position="184"/>
    </location>
</feature>
<dbReference type="InterPro" id="IPR036815">
    <property type="entry name" value="14-3-3_dom_sf"/>
</dbReference>
<evidence type="ECO:0000313" key="3">
    <source>
        <dbReference type="EMBL" id="WOL05304.1"/>
    </source>
</evidence>
<evidence type="ECO:0000256" key="1">
    <source>
        <dbReference type="ARBA" id="ARBA00006141"/>
    </source>
</evidence>
<proteinExistence type="inferred from homology"/>